<keyword evidence="7" id="KW-1185">Reference proteome</keyword>
<proteinExistence type="predicted"/>
<dbReference type="PROSITE" id="PS51585">
    <property type="entry name" value="SAM_MT_TPMT"/>
    <property type="match status" value="1"/>
</dbReference>
<evidence type="ECO:0000256" key="2">
    <source>
        <dbReference type="ARBA" id="ARBA00022679"/>
    </source>
</evidence>
<dbReference type="GO" id="GO:0032259">
    <property type="term" value="P:methylation"/>
    <property type="evidence" value="ECO:0007669"/>
    <property type="project" value="UniProtKB-KW"/>
</dbReference>
<dbReference type="RefSeq" id="WP_210007481.1">
    <property type="nucleotide sequence ID" value="NZ_JAGIOK010000001.1"/>
</dbReference>
<accession>A0A9W6HGL1</accession>
<evidence type="ECO:0000256" key="1">
    <source>
        <dbReference type="ARBA" id="ARBA00022603"/>
    </source>
</evidence>
<comment type="caution">
    <text evidence="6">The sequence shown here is derived from an EMBL/GenBank/DDBJ whole genome shotgun (WGS) entry which is preliminary data.</text>
</comment>
<dbReference type="InterPro" id="IPR041657">
    <property type="entry name" value="HTH_17"/>
</dbReference>
<evidence type="ECO:0000313" key="7">
    <source>
        <dbReference type="Proteomes" id="UP001142317"/>
    </source>
</evidence>
<gene>
    <name evidence="6" type="ORF">GCM10017586_14480</name>
</gene>
<protein>
    <recommendedName>
        <fullName evidence="5">Helix-turn-helix domain-containing protein</fullName>
    </recommendedName>
</protein>
<dbReference type="EMBL" id="BSEO01000005">
    <property type="protein sequence ID" value="GLJ79766.1"/>
    <property type="molecule type" value="Genomic_DNA"/>
</dbReference>
<keyword evidence="3" id="KW-0949">S-adenosyl-L-methionine</keyword>
<name>A0A9W6HGL1_9MICO</name>
<dbReference type="Pfam" id="PF12728">
    <property type="entry name" value="HTH_17"/>
    <property type="match status" value="1"/>
</dbReference>
<sequence length="88" mass="10304">MNPQREATVDVLEMSRVLSVSPDTIYRWARSGVIPALKISNRWRFIVTEVLESVRQKAEPHPDPWHQSPRTAATRQGWERRWARGRTP</sequence>
<dbReference type="InterPro" id="IPR010093">
    <property type="entry name" value="SinI_DNA-bd"/>
</dbReference>
<dbReference type="GO" id="GO:0008757">
    <property type="term" value="F:S-adenosylmethionine-dependent methyltransferase activity"/>
    <property type="evidence" value="ECO:0007669"/>
    <property type="project" value="InterPro"/>
</dbReference>
<evidence type="ECO:0000256" key="3">
    <source>
        <dbReference type="ARBA" id="ARBA00022691"/>
    </source>
</evidence>
<evidence type="ECO:0000259" key="5">
    <source>
        <dbReference type="Pfam" id="PF12728"/>
    </source>
</evidence>
<dbReference type="NCBIfam" id="TIGR01764">
    <property type="entry name" value="excise"/>
    <property type="match status" value="1"/>
</dbReference>
<organism evidence="6 7">
    <name type="scientific">Microbacterium imperiale</name>
    <dbReference type="NCBI Taxonomy" id="33884"/>
    <lineage>
        <taxon>Bacteria</taxon>
        <taxon>Bacillati</taxon>
        <taxon>Actinomycetota</taxon>
        <taxon>Actinomycetes</taxon>
        <taxon>Micrococcales</taxon>
        <taxon>Microbacteriaceae</taxon>
        <taxon>Microbacterium</taxon>
    </lineage>
</organism>
<dbReference type="GO" id="GO:0003677">
    <property type="term" value="F:DNA binding"/>
    <property type="evidence" value="ECO:0007669"/>
    <property type="project" value="InterPro"/>
</dbReference>
<reference evidence="6" key="2">
    <citation type="submission" date="2023-01" db="EMBL/GenBank/DDBJ databases">
        <authorList>
            <person name="Sun Q."/>
            <person name="Evtushenko L."/>
        </authorList>
    </citation>
    <scope>NUCLEOTIDE SEQUENCE</scope>
    <source>
        <strain evidence="6">VKM Ac-1447</strain>
    </source>
</reference>
<reference evidence="6" key="1">
    <citation type="journal article" date="2014" name="Int. J. Syst. Evol. Microbiol.">
        <title>Complete genome sequence of Corynebacterium casei LMG S-19264T (=DSM 44701T), isolated from a smear-ripened cheese.</title>
        <authorList>
            <consortium name="US DOE Joint Genome Institute (JGI-PGF)"/>
            <person name="Walter F."/>
            <person name="Albersmeier A."/>
            <person name="Kalinowski J."/>
            <person name="Ruckert C."/>
        </authorList>
    </citation>
    <scope>NUCLEOTIDE SEQUENCE</scope>
    <source>
        <strain evidence="6">VKM Ac-1447</strain>
    </source>
</reference>
<evidence type="ECO:0000313" key="6">
    <source>
        <dbReference type="EMBL" id="GLJ79766.1"/>
    </source>
</evidence>
<keyword evidence="2" id="KW-0808">Transferase</keyword>
<feature type="region of interest" description="Disordered" evidence="4">
    <location>
        <begin position="56"/>
        <end position="88"/>
    </location>
</feature>
<keyword evidence="1" id="KW-0489">Methyltransferase</keyword>
<evidence type="ECO:0000256" key="4">
    <source>
        <dbReference type="SAM" id="MobiDB-lite"/>
    </source>
</evidence>
<dbReference type="InterPro" id="IPR008854">
    <property type="entry name" value="TPMT"/>
</dbReference>
<dbReference type="SUPFAM" id="SSF46955">
    <property type="entry name" value="Putative DNA-binding domain"/>
    <property type="match status" value="1"/>
</dbReference>
<dbReference type="Proteomes" id="UP001142317">
    <property type="component" value="Unassembled WGS sequence"/>
</dbReference>
<feature type="domain" description="Helix-turn-helix" evidence="5">
    <location>
        <begin position="13"/>
        <end position="57"/>
    </location>
</feature>
<dbReference type="AlphaFoldDB" id="A0A9W6HGL1"/>
<dbReference type="InterPro" id="IPR009061">
    <property type="entry name" value="DNA-bd_dom_put_sf"/>
</dbReference>